<evidence type="ECO:0000313" key="4">
    <source>
        <dbReference type="Proteomes" id="UP000462152"/>
    </source>
</evidence>
<dbReference type="AlphaFoldDB" id="A0A7M4BQA2"/>
<proteinExistence type="predicted"/>
<keyword evidence="4" id="KW-1185">Reference proteome</keyword>
<sequence>MIYQGVYYGGMTSMPQPHHRIAFLLSQLGSDAASGFEQALQSLNITASDAGLLRLIGRTPGVSQRVLSKQVGVGPSRIVAVLDRLEDRGLIERRRSRTDRRIHEVGLTEEGEEVLAGIRPLAEAHERSYTECLDPGEVEVLQSLLGRIAASRGLSIDIHRGTTADGNDSAGRADAAARKAAAH</sequence>
<feature type="domain" description="HTH marR-type" evidence="2">
    <location>
        <begin position="18"/>
        <end position="150"/>
    </location>
</feature>
<dbReference type="GO" id="GO:0006950">
    <property type="term" value="P:response to stress"/>
    <property type="evidence" value="ECO:0007669"/>
    <property type="project" value="TreeGrafter"/>
</dbReference>
<evidence type="ECO:0000256" key="1">
    <source>
        <dbReference type="SAM" id="MobiDB-lite"/>
    </source>
</evidence>
<comment type="caution">
    <text evidence="3">The sequence shown here is derived from an EMBL/GenBank/DDBJ whole genome shotgun (WGS) entry which is preliminary data.</text>
</comment>
<dbReference type="InterPro" id="IPR036390">
    <property type="entry name" value="WH_DNA-bd_sf"/>
</dbReference>
<dbReference type="Pfam" id="PF12802">
    <property type="entry name" value="MarR_2"/>
    <property type="match status" value="1"/>
</dbReference>
<dbReference type="GO" id="GO:0003700">
    <property type="term" value="F:DNA-binding transcription factor activity"/>
    <property type="evidence" value="ECO:0007669"/>
    <property type="project" value="InterPro"/>
</dbReference>
<dbReference type="Proteomes" id="UP000462152">
    <property type="component" value="Unassembled WGS sequence"/>
</dbReference>
<dbReference type="SUPFAM" id="SSF46785">
    <property type="entry name" value="Winged helix' DNA-binding domain"/>
    <property type="match status" value="1"/>
</dbReference>
<gene>
    <name evidence="3" type="ORF">GMA10_12945</name>
</gene>
<dbReference type="InterPro" id="IPR039422">
    <property type="entry name" value="MarR/SlyA-like"/>
</dbReference>
<feature type="region of interest" description="Disordered" evidence="1">
    <location>
        <begin position="159"/>
        <end position="183"/>
    </location>
</feature>
<evidence type="ECO:0000313" key="3">
    <source>
        <dbReference type="EMBL" id="MUN56104.1"/>
    </source>
</evidence>
<dbReference type="PRINTS" id="PR00598">
    <property type="entry name" value="HTHMARR"/>
</dbReference>
<organism evidence="3 4">
    <name type="scientific">Rothia koreensis</name>
    <dbReference type="NCBI Taxonomy" id="592378"/>
    <lineage>
        <taxon>Bacteria</taxon>
        <taxon>Bacillati</taxon>
        <taxon>Actinomycetota</taxon>
        <taxon>Actinomycetes</taxon>
        <taxon>Micrococcales</taxon>
        <taxon>Micrococcaceae</taxon>
        <taxon>Rothia</taxon>
    </lineage>
</organism>
<name>A0A7M4BQA2_9MICC</name>
<reference evidence="3 4" key="1">
    <citation type="submission" date="2019-12" db="EMBL/GenBank/DDBJ databases">
        <authorList>
            <person name="Li J."/>
            <person name="Shi Y."/>
            <person name="Xu G."/>
            <person name="Xiao D."/>
            <person name="Ran X."/>
        </authorList>
    </citation>
    <scope>NUCLEOTIDE SEQUENCE [LARGE SCALE GENOMIC DNA]</scope>
    <source>
        <strain evidence="3 4">JCM 15915</strain>
    </source>
</reference>
<dbReference type="InterPro" id="IPR000835">
    <property type="entry name" value="HTH_MarR-typ"/>
</dbReference>
<dbReference type="EMBL" id="WOGT01000016">
    <property type="protein sequence ID" value="MUN56104.1"/>
    <property type="molecule type" value="Genomic_DNA"/>
</dbReference>
<accession>A0A7M4BQA2</accession>
<dbReference type="PROSITE" id="PS50995">
    <property type="entry name" value="HTH_MARR_2"/>
    <property type="match status" value="1"/>
</dbReference>
<dbReference type="PANTHER" id="PTHR33164:SF89">
    <property type="entry name" value="MARR FAMILY REGULATORY PROTEIN"/>
    <property type="match status" value="1"/>
</dbReference>
<dbReference type="SMART" id="SM00347">
    <property type="entry name" value="HTH_MARR"/>
    <property type="match status" value="1"/>
</dbReference>
<protein>
    <submittedName>
        <fullName evidence="3">MarR family transcriptional regulator</fullName>
    </submittedName>
</protein>
<dbReference type="InterPro" id="IPR036388">
    <property type="entry name" value="WH-like_DNA-bd_sf"/>
</dbReference>
<feature type="compositionally biased region" description="Low complexity" evidence="1">
    <location>
        <begin position="164"/>
        <end position="174"/>
    </location>
</feature>
<evidence type="ECO:0000259" key="2">
    <source>
        <dbReference type="PROSITE" id="PS50995"/>
    </source>
</evidence>
<dbReference type="PANTHER" id="PTHR33164">
    <property type="entry name" value="TRANSCRIPTIONAL REGULATOR, MARR FAMILY"/>
    <property type="match status" value="1"/>
</dbReference>
<dbReference type="Gene3D" id="1.10.10.10">
    <property type="entry name" value="Winged helix-like DNA-binding domain superfamily/Winged helix DNA-binding domain"/>
    <property type="match status" value="1"/>
</dbReference>